<feature type="transmembrane region" description="Helical" evidence="1">
    <location>
        <begin position="146"/>
        <end position="172"/>
    </location>
</feature>
<organism evidence="2 3">
    <name type="scientific">Funneliformis mosseae</name>
    <name type="common">Endomycorrhizal fungus</name>
    <name type="synonym">Glomus mosseae</name>
    <dbReference type="NCBI Taxonomy" id="27381"/>
    <lineage>
        <taxon>Eukaryota</taxon>
        <taxon>Fungi</taxon>
        <taxon>Fungi incertae sedis</taxon>
        <taxon>Mucoromycota</taxon>
        <taxon>Glomeromycotina</taxon>
        <taxon>Glomeromycetes</taxon>
        <taxon>Glomerales</taxon>
        <taxon>Glomeraceae</taxon>
        <taxon>Funneliformis</taxon>
    </lineage>
</organism>
<evidence type="ECO:0000313" key="2">
    <source>
        <dbReference type="EMBL" id="CAG8699093.1"/>
    </source>
</evidence>
<keyword evidence="3" id="KW-1185">Reference proteome</keyword>
<comment type="caution">
    <text evidence="2">The sequence shown here is derived from an EMBL/GenBank/DDBJ whole genome shotgun (WGS) entry which is preliminary data.</text>
</comment>
<reference evidence="2" key="1">
    <citation type="submission" date="2021-06" db="EMBL/GenBank/DDBJ databases">
        <authorList>
            <person name="Kallberg Y."/>
            <person name="Tangrot J."/>
            <person name="Rosling A."/>
        </authorList>
    </citation>
    <scope>NUCLEOTIDE SEQUENCE</scope>
    <source>
        <strain evidence="2">87-6 pot B 2015</strain>
    </source>
</reference>
<keyword evidence="1" id="KW-1133">Transmembrane helix</keyword>
<dbReference type="EMBL" id="CAJVPP010008712">
    <property type="protein sequence ID" value="CAG8699093.1"/>
    <property type="molecule type" value="Genomic_DNA"/>
</dbReference>
<dbReference type="Proteomes" id="UP000789375">
    <property type="component" value="Unassembled WGS sequence"/>
</dbReference>
<proteinExistence type="predicted"/>
<evidence type="ECO:0000256" key="1">
    <source>
        <dbReference type="SAM" id="Phobius"/>
    </source>
</evidence>
<dbReference type="Pfam" id="PF16015">
    <property type="entry name" value="Promethin"/>
    <property type="match status" value="1"/>
</dbReference>
<protein>
    <submittedName>
        <fullName evidence="2">9224_t:CDS:1</fullName>
    </submittedName>
</protein>
<evidence type="ECO:0000313" key="3">
    <source>
        <dbReference type="Proteomes" id="UP000789375"/>
    </source>
</evidence>
<gene>
    <name evidence="2" type="ORF">FMOSSE_LOCUS13734</name>
</gene>
<feature type="transmembrane region" description="Helical" evidence="1">
    <location>
        <begin position="110"/>
        <end position="134"/>
    </location>
</feature>
<accession>A0A9N9HPD6</accession>
<keyword evidence="1" id="KW-0472">Membrane</keyword>
<dbReference type="AlphaFoldDB" id="A0A9N9HPD6"/>
<keyword evidence="1" id="KW-0812">Transmembrane</keyword>
<name>A0A9N9HPD6_FUNMO</name>
<sequence>MDSYKSKEAPMTGYKYGEIEHATENVTKDVLNYSKQAFSSAQDKASRAVDAINHATETTVERGVGVFSKATGTTVNAFKHPVESARYAWENFPPLSWFGYGVAALNSIPLAMFICFFLITLAFVLGVAGTGILAAEGFFLGIGSIFFIPTVIVLTFAAFSTALFTVFGWAAYKAAIKVLCNLGVVKREIQHDSSAMFKGGRKAVQQEYEE</sequence>